<gene>
    <name evidence="1" type="ORF">BOX37_22565</name>
</gene>
<keyword evidence="2" id="KW-1185">Reference proteome</keyword>
<accession>A0A1J0W2Z0</accession>
<dbReference type="Proteomes" id="UP000183810">
    <property type="component" value="Chromosome"/>
</dbReference>
<dbReference type="AlphaFoldDB" id="A0A1J0W2Z0"/>
<protein>
    <submittedName>
        <fullName evidence="1">Uncharacterized protein</fullName>
    </submittedName>
</protein>
<sequence length="60" mass="6672">MEAGLFQVIVGANDELVPKVARLAEQAETSFDQVADTMIFCADTYQAEDEAGKHRIDNLW</sequence>
<dbReference type="EMBL" id="CP018082">
    <property type="protein sequence ID" value="APE38637.1"/>
    <property type="molecule type" value="Genomic_DNA"/>
</dbReference>
<organism evidence="1 2">
    <name type="scientific">Nocardia mangyaensis</name>
    <dbReference type="NCBI Taxonomy" id="2213200"/>
    <lineage>
        <taxon>Bacteria</taxon>
        <taxon>Bacillati</taxon>
        <taxon>Actinomycetota</taxon>
        <taxon>Actinomycetes</taxon>
        <taxon>Mycobacteriales</taxon>
        <taxon>Nocardiaceae</taxon>
        <taxon>Nocardia</taxon>
    </lineage>
</organism>
<reference evidence="1" key="1">
    <citation type="submission" date="2016-11" db="EMBL/GenBank/DDBJ databases">
        <authorList>
            <person name="Jaros S."/>
            <person name="Januszkiewicz K."/>
            <person name="Wedrychowicz H."/>
        </authorList>
    </citation>
    <scope>NUCLEOTIDE SEQUENCE [LARGE SCALE GENOMIC DNA]</scope>
    <source>
        <strain evidence="1">Y48</strain>
    </source>
</reference>
<proteinExistence type="predicted"/>
<evidence type="ECO:0000313" key="2">
    <source>
        <dbReference type="Proteomes" id="UP000183810"/>
    </source>
</evidence>
<dbReference type="KEGG" id="nsl:BOX37_22565"/>
<evidence type="ECO:0000313" key="1">
    <source>
        <dbReference type="EMBL" id="APE38637.1"/>
    </source>
</evidence>
<name>A0A1J0W2Z0_9NOCA</name>